<feature type="region of interest" description="Disordered" evidence="1">
    <location>
        <begin position="81"/>
        <end position="107"/>
    </location>
</feature>
<comment type="caution">
    <text evidence="2">The sequence shown here is derived from an EMBL/GenBank/DDBJ whole genome shotgun (WGS) entry which is preliminary data.</text>
</comment>
<keyword evidence="3" id="KW-1185">Reference proteome</keyword>
<dbReference type="AlphaFoldDB" id="A0A4Z2JH97"/>
<evidence type="ECO:0000313" key="2">
    <source>
        <dbReference type="EMBL" id="TNN89028.1"/>
    </source>
</evidence>
<dbReference type="Proteomes" id="UP000314294">
    <property type="component" value="Unassembled WGS sequence"/>
</dbReference>
<feature type="region of interest" description="Disordered" evidence="1">
    <location>
        <begin position="1"/>
        <end position="21"/>
    </location>
</feature>
<reference evidence="2 3" key="1">
    <citation type="submission" date="2019-03" db="EMBL/GenBank/DDBJ databases">
        <title>First draft genome of Liparis tanakae, snailfish: a comprehensive survey of snailfish specific genes.</title>
        <authorList>
            <person name="Kim W."/>
            <person name="Song I."/>
            <person name="Jeong J.-H."/>
            <person name="Kim D."/>
            <person name="Kim S."/>
            <person name="Ryu S."/>
            <person name="Song J.Y."/>
            <person name="Lee S.K."/>
        </authorList>
    </citation>
    <scope>NUCLEOTIDE SEQUENCE [LARGE SCALE GENOMIC DNA]</scope>
    <source>
        <tissue evidence="2">Muscle</tissue>
    </source>
</reference>
<organism evidence="2 3">
    <name type="scientific">Liparis tanakae</name>
    <name type="common">Tanaka's snailfish</name>
    <dbReference type="NCBI Taxonomy" id="230148"/>
    <lineage>
        <taxon>Eukaryota</taxon>
        <taxon>Metazoa</taxon>
        <taxon>Chordata</taxon>
        <taxon>Craniata</taxon>
        <taxon>Vertebrata</taxon>
        <taxon>Euteleostomi</taxon>
        <taxon>Actinopterygii</taxon>
        <taxon>Neopterygii</taxon>
        <taxon>Teleostei</taxon>
        <taxon>Neoteleostei</taxon>
        <taxon>Acanthomorphata</taxon>
        <taxon>Eupercaria</taxon>
        <taxon>Perciformes</taxon>
        <taxon>Cottioidei</taxon>
        <taxon>Cottales</taxon>
        <taxon>Liparidae</taxon>
        <taxon>Liparis</taxon>
    </lineage>
</organism>
<proteinExistence type="predicted"/>
<name>A0A4Z2JH97_9TELE</name>
<evidence type="ECO:0000256" key="1">
    <source>
        <dbReference type="SAM" id="MobiDB-lite"/>
    </source>
</evidence>
<gene>
    <name evidence="2" type="ORF">EYF80_000907</name>
</gene>
<dbReference type="EMBL" id="SRLO01000003">
    <property type="protein sequence ID" value="TNN89028.1"/>
    <property type="molecule type" value="Genomic_DNA"/>
</dbReference>
<sequence>MDIKTDSPIPSNAVGKPFEPHITQRITSKDQTTAHQHPQPNLWRFFSVCRGSGALSCWVHNKDSQSNHEKRSPSVPVLRKLSGARAAGHAEENQDLWGSWQGKLEET</sequence>
<evidence type="ECO:0000313" key="3">
    <source>
        <dbReference type="Proteomes" id="UP000314294"/>
    </source>
</evidence>
<protein>
    <submittedName>
        <fullName evidence="2">Uncharacterized protein</fullName>
    </submittedName>
</protein>
<accession>A0A4Z2JH97</accession>